<name>A0A835CRP0_APHGI</name>
<feature type="domain" description="EGF-like" evidence="2">
    <location>
        <begin position="204"/>
        <end position="241"/>
    </location>
</feature>
<dbReference type="EMBL" id="JACMRX010000004">
    <property type="protein sequence ID" value="KAF7991413.1"/>
    <property type="molecule type" value="Genomic_DNA"/>
</dbReference>
<dbReference type="AlphaFoldDB" id="A0A835CRP0"/>
<feature type="domain" description="EGF-like" evidence="2">
    <location>
        <begin position="76"/>
        <end position="113"/>
    </location>
</feature>
<keyword evidence="1" id="KW-0732">Signal</keyword>
<evidence type="ECO:0000259" key="2">
    <source>
        <dbReference type="SMART" id="SM00181"/>
    </source>
</evidence>
<sequence length="508" mass="56862">MSFNGLFVVIFLTKIIVIISQDTLQSDGSAKIGDACERDYQCIKNAFCRVQQTCLCDPFYSPSTDKTMCHATSGTACQDQRDCLTMSNAECIQGVCTCKDNFILDIKNSSNCIIRPAKEGDRCQRSDECTDALDRSHCIDEKCKCFGDYKFINETGKCIEVKGPYQPCKYNYECYDKYSPDGLICKDGKECAFKNFTNKETLATCKYDTDCVENAYCWNRETCLCKDGFLVNKNRTHLQCLKVASKMGDSCIEDVQCRVTFTTRAECRNNICACSEGSHYEFEPKRCYESVGIGKMCTNSYNCQVEGSPSFCVDGFCGCPFQHHPNEQGTRCLKSSYLGDTCLIDEECIDMNSRCFGTCGCKIDYVQSIDGKRCLKAAASMGDPCIEDTQCTAFLKNSKCGNENKCTCLINLQPRGPLCLRKLNPEMLGKKCYVKTQCVKPTSPEIELKDIEVANVDCLNGICSCSQDYTLTEKGDDCIRYSENHGLRPSSNVLNLTTIALLWLIYLT</sequence>
<dbReference type="InterPro" id="IPR006149">
    <property type="entry name" value="EB_dom"/>
</dbReference>
<dbReference type="PANTHER" id="PTHR39069:SF9">
    <property type="entry name" value="EB DOMAIN-CONTAINING PROTEIN"/>
    <property type="match status" value="1"/>
</dbReference>
<evidence type="ECO:0000313" key="3">
    <source>
        <dbReference type="EMBL" id="KAF7991413.1"/>
    </source>
</evidence>
<dbReference type="Pfam" id="PF01683">
    <property type="entry name" value="EB"/>
    <property type="match status" value="2"/>
</dbReference>
<comment type="caution">
    <text evidence="3">The sequence shown here is derived from an EMBL/GenBank/DDBJ whole genome shotgun (WGS) entry which is preliminary data.</text>
</comment>
<protein>
    <recommendedName>
        <fullName evidence="2">EGF-like domain-containing protein</fullName>
    </recommendedName>
</protein>
<organism evidence="3 4">
    <name type="scientific">Aphidius gifuensis</name>
    <name type="common">Parasitoid wasp</name>
    <dbReference type="NCBI Taxonomy" id="684658"/>
    <lineage>
        <taxon>Eukaryota</taxon>
        <taxon>Metazoa</taxon>
        <taxon>Ecdysozoa</taxon>
        <taxon>Arthropoda</taxon>
        <taxon>Hexapoda</taxon>
        <taxon>Insecta</taxon>
        <taxon>Pterygota</taxon>
        <taxon>Neoptera</taxon>
        <taxon>Endopterygota</taxon>
        <taxon>Hymenoptera</taxon>
        <taxon>Apocrita</taxon>
        <taxon>Ichneumonoidea</taxon>
        <taxon>Braconidae</taxon>
        <taxon>Aphidiinae</taxon>
        <taxon>Aphidius</taxon>
    </lineage>
</organism>
<dbReference type="PANTHER" id="PTHR39069">
    <property type="entry name" value="ECDYSONE-INDUCIBLE GENE E1, ISOFORM A"/>
    <property type="match status" value="1"/>
</dbReference>
<feature type="chain" id="PRO_5032832813" description="EGF-like domain-containing protein" evidence="1">
    <location>
        <begin position="21"/>
        <end position="508"/>
    </location>
</feature>
<dbReference type="OrthoDB" id="5912242at2759"/>
<feature type="domain" description="EGF-like" evidence="2">
    <location>
        <begin position="437"/>
        <end position="479"/>
    </location>
</feature>
<feature type="domain" description="EGF-like" evidence="2">
    <location>
        <begin position="331"/>
        <end position="375"/>
    </location>
</feature>
<proteinExistence type="predicted"/>
<evidence type="ECO:0000256" key="1">
    <source>
        <dbReference type="SAM" id="SignalP"/>
    </source>
</evidence>
<reference evidence="3 4" key="1">
    <citation type="submission" date="2020-08" db="EMBL/GenBank/DDBJ databases">
        <title>Aphidius gifuensis genome sequencing and assembly.</title>
        <authorList>
            <person name="Du Z."/>
        </authorList>
    </citation>
    <scope>NUCLEOTIDE SEQUENCE [LARGE SCALE GENOMIC DNA]</scope>
    <source>
        <strain evidence="3">YNYX2018</strain>
        <tissue evidence="3">Adults</tissue>
    </source>
</reference>
<feature type="signal peptide" evidence="1">
    <location>
        <begin position="1"/>
        <end position="20"/>
    </location>
</feature>
<dbReference type="InterPro" id="IPR000742">
    <property type="entry name" value="EGF"/>
</dbReference>
<dbReference type="Proteomes" id="UP000639338">
    <property type="component" value="Unassembled WGS sequence"/>
</dbReference>
<keyword evidence="4" id="KW-1185">Reference proteome</keyword>
<gene>
    <name evidence="3" type="ORF">HCN44_002975</name>
</gene>
<feature type="domain" description="EGF-like" evidence="2">
    <location>
        <begin position="35"/>
        <end position="70"/>
    </location>
</feature>
<evidence type="ECO:0000313" key="4">
    <source>
        <dbReference type="Proteomes" id="UP000639338"/>
    </source>
</evidence>
<dbReference type="SMART" id="SM00181">
    <property type="entry name" value="EGF"/>
    <property type="match status" value="5"/>
</dbReference>
<accession>A0A835CRP0</accession>